<proteinExistence type="predicted"/>
<evidence type="ECO:0000313" key="1">
    <source>
        <dbReference type="EMBL" id="PZO87451.1"/>
    </source>
</evidence>
<evidence type="ECO:0000313" key="2">
    <source>
        <dbReference type="Proteomes" id="UP000249066"/>
    </source>
</evidence>
<dbReference type="EMBL" id="QFNN01000131">
    <property type="protein sequence ID" value="PZO87451.1"/>
    <property type="molecule type" value="Genomic_DNA"/>
</dbReference>
<dbReference type="InterPro" id="IPR044556">
    <property type="entry name" value="EndoII-like_GIY-YIG"/>
</dbReference>
<comment type="caution">
    <text evidence="1">The sequence shown here is derived from an EMBL/GenBank/DDBJ whole genome shotgun (WGS) entry which is preliminary data.</text>
</comment>
<evidence type="ECO:0008006" key="3">
    <source>
        <dbReference type="Google" id="ProtNLM"/>
    </source>
</evidence>
<organism evidence="1 2">
    <name type="scientific">Sphingomonas sanxanigenens</name>
    <dbReference type="NCBI Taxonomy" id="397260"/>
    <lineage>
        <taxon>Bacteria</taxon>
        <taxon>Pseudomonadati</taxon>
        <taxon>Pseudomonadota</taxon>
        <taxon>Alphaproteobacteria</taxon>
        <taxon>Sphingomonadales</taxon>
        <taxon>Sphingomonadaceae</taxon>
        <taxon>Sphingomonas</taxon>
    </lineage>
</organism>
<dbReference type="CDD" id="cd10436">
    <property type="entry name" value="GIY-YIG_EndoII_Hpy188I_like"/>
    <property type="match status" value="1"/>
</dbReference>
<gene>
    <name evidence="1" type="ORF">DI623_14695</name>
</gene>
<reference evidence="1 2" key="1">
    <citation type="submission" date="2017-08" db="EMBL/GenBank/DDBJ databases">
        <title>Infants hospitalized years apart are colonized by the same room-sourced microbial strains.</title>
        <authorList>
            <person name="Brooks B."/>
            <person name="Olm M.R."/>
            <person name="Firek B.A."/>
            <person name="Baker R."/>
            <person name="Thomas B.C."/>
            <person name="Morowitz M.J."/>
            <person name="Banfield J.F."/>
        </authorList>
    </citation>
    <scope>NUCLEOTIDE SEQUENCE [LARGE SCALE GENOMIC DNA]</scope>
    <source>
        <strain evidence="1">S2_018_000_R2_101</strain>
    </source>
</reference>
<dbReference type="Proteomes" id="UP000249066">
    <property type="component" value="Unassembled WGS sequence"/>
</dbReference>
<accession>A0A2W5BWG1</accession>
<sequence>MNNVANKSEQIRLLARQGMSKAEIAREVGVRYQFVYNVIRKSSSIVPISTIKKDRSKLISKPVLEEDALLAAGFNRAGRWIRDSGGGILIDGKVPYEPGVYAFCQDGQTQYVGVATMGLAKRLYFYRKPGISQTTSIRIRGIIDEVISNSPVHILVAMPENLSWNGLPVNGAAGLELGLIQIYSLPWNKRSAG</sequence>
<protein>
    <recommendedName>
        <fullName evidence="3">GIY-YIG domain-containing protein</fullName>
    </recommendedName>
</protein>
<dbReference type="AlphaFoldDB" id="A0A2W5BWG1"/>
<name>A0A2W5BWG1_9SPHN</name>